<dbReference type="Gene3D" id="3.90.1170.20">
    <property type="entry name" value="Quinolinate phosphoribosyl transferase, N-terminal domain"/>
    <property type="match status" value="1"/>
</dbReference>
<dbReference type="NCBIfam" id="NF005529">
    <property type="entry name" value="PRK07188.1"/>
    <property type="match status" value="1"/>
</dbReference>
<dbReference type="Proteomes" id="UP000682951">
    <property type="component" value="Unassembled WGS sequence"/>
</dbReference>
<organism evidence="8 9">
    <name type="scientific">Campylobacter anatolicus</name>
    <dbReference type="NCBI Taxonomy" id="2829105"/>
    <lineage>
        <taxon>Bacteria</taxon>
        <taxon>Pseudomonadati</taxon>
        <taxon>Campylobacterota</taxon>
        <taxon>Epsilonproteobacteria</taxon>
        <taxon>Campylobacterales</taxon>
        <taxon>Campylobacteraceae</taxon>
        <taxon>Campylobacter</taxon>
    </lineage>
</organism>
<reference evidence="8 9" key="1">
    <citation type="submission" date="2021-04" db="EMBL/GenBank/DDBJ databases">
        <title>Molecular and phenotypic characterization and identification of bacterial isolates recovered from the Anatolian ground squirrels (Spermophilus xanthoprymnus) and which have the potential to form a new species in the Campylobacter genus.</title>
        <authorList>
            <person name="Aydin F."/>
            <person name="Abay S."/>
            <person name="Kayman T."/>
            <person name="Karakaya E."/>
            <person name="Mustak H.K."/>
            <person name="Mustak I.B."/>
            <person name="Bilgin N."/>
            <person name="Duzler A."/>
            <person name="Sahin O."/>
            <person name="Guran O."/>
            <person name="Saticioglu I.B."/>
        </authorList>
    </citation>
    <scope>NUCLEOTIDE SEQUENCE [LARGE SCALE GENOMIC DNA]</scope>
    <source>
        <strain evidence="9">faydin-G24</strain>
    </source>
</reference>
<evidence type="ECO:0000256" key="2">
    <source>
        <dbReference type="ARBA" id="ARBA00013236"/>
    </source>
</evidence>
<dbReference type="PANTHER" id="PTHR43202">
    <property type="entry name" value="NICOTINATE-NUCLEOTIDE PYROPHOSPHORYLASE"/>
    <property type="match status" value="1"/>
</dbReference>
<gene>
    <name evidence="8" type="ORF">KDD93_01920</name>
</gene>
<evidence type="ECO:0000256" key="3">
    <source>
        <dbReference type="ARBA" id="ARBA00022553"/>
    </source>
</evidence>
<keyword evidence="8" id="KW-0328">Glycosyltransferase</keyword>
<evidence type="ECO:0000256" key="5">
    <source>
        <dbReference type="ARBA" id="ARBA00022642"/>
    </source>
</evidence>
<dbReference type="InterPro" id="IPR037128">
    <property type="entry name" value="Quinolinate_PRibosylTase_N_sf"/>
</dbReference>
<dbReference type="InterPro" id="IPR036068">
    <property type="entry name" value="Nicotinate_pribotase-like_C"/>
</dbReference>
<sequence>MCVRKEILLKEQGLIKRLTDKTFNLDEKIAKGFYTAKYFLKVKEIVGKHLPNQRVTMQFFQRHDDVMLCGVDESIAIIHKFATNPQNLEIYALNDGDMISANEPVLKISGAYEDFGWLENIIDATLTRRSSVATNVYRTLKVANGKIVFSMADRQDEIVTQIGDGYATYVAGIDRVSTDAQGFWWGGTGMGTMPHALIQMCEGDVVKACEIYATTFPDEQVTALVDYNNDVITDAIKAANALKDRLGAVRVDTSKNLIDRFFDGKDVSGFDPHGVCRELIFALRDELDIHGFNHVKIVVSSGFTPEKIAEFERYGTPVDIYGVGSYSVINTTCGFTGDLVGLNGKAQAKFGRQNISSNRLEKVEFIDKI</sequence>
<comment type="catalytic activity">
    <reaction evidence="6">
        <text>5-phospho-alpha-D-ribose 1-diphosphate + nicotinate + ATP + H2O = nicotinate beta-D-ribonucleotide + ADP + phosphate + diphosphate</text>
        <dbReference type="Rhea" id="RHEA:36163"/>
        <dbReference type="ChEBI" id="CHEBI:15377"/>
        <dbReference type="ChEBI" id="CHEBI:30616"/>
        <dbReference type="ChEBI" id="CHEBI:32544"/>
        <dbReference type="ChEBI" id="CHEBI:33019"/>
        <dbReference type="ChEBI" id="CHEBI:43474"/>
        <dbReference type="ChEBI" id="CHEBI:57502"/>
        <dbReference type="ChEBI" id="CHEBI:58017"/>
        <dbReference type="ChEBI" id="CHEBI:456216"/>
        <dbReference type="EC" id="6.3.4.21"/>
    </reaction>
</comment>
<dbReference type="Pfam" id="PF02749">
    <property type="entry name" value="QRPTase_N"/>
    <property type="match status" value="1"/>
</dbReference>
<dbReference type="EC" id="6.3.4.21" evidence="2"/>
<evidence type="ECO:0000313" key="8">
    <source>
        <dbReference type="EMBL" id="MBR8463328.1"/>
    </source>
</evidence>
<name>A0ABS5HGD6_9BACT</name>
<dbReference type="GO" id="GO:0016757">
    <property type="term" value="F:glycosyltransferase activity"/>
    <property type="evidence" value="ECO:0007669"/>
    <property type="project" value="UniProtKB-KW"/>
</dbReference>
<keyword evidence="3" id="KW-0597">Phosphoprotein</keyword>
<dbReference type="RefSeq" id="WP_212141513.1">
    <property type="nucleotide sequence ID" value="NZ_JAGSSW010000001.1"/>
</dbReference>
<evidence type="ECO:0000256" key="6">
    <source>
        <dbReference type="ARBA" id="ARBA00048668"/>
    </source>
</evidence>
<dbReference type="PANTHER" id="PTHR43202:SF1">
    <property type="entry name" value="NICOTINATE PHOSPHORIBOSYLTRANSFERASE"/>
    <property type="match status" value="1"/>
</dbReference>
<dbReference type="EMBL" id="JAGSSW010000001">
    <property type="protein sequence ID" value="MBR8463328.1"/>
    <property type="molecule type" value="Genomic_DNA"/>
</dbReference>
<keyword evidence="5" id="KW-0662">Pyridine nucleotide biosynthesis</keyword>
<keyword evidence="4 8" id="KW-0436">Ligase</keyword>
<dbReference type="InterPro" id="IPR022412">
    <property type="entry name" value="Quinolinate_PRibosylTrfase_N"/>
</dbReference>
<keyword evidence="8" id="KW-0808">Transferase</keyword>
<protein>
    <recommendedName>
        <fullName evidence="2">nicotinate phosphoribosyltransferase</fullName>
        <ecNumber evidence="2">6.3.4.21</ecNumber>
    </recommendedName>
</protein>
<dbReference type="InterPro" id="IPR053190">
    <property type="entry name" value="NAPRTase-like"/>
</dbReference>
<dbReference type="SUPFAM" id="SSF54675">
    <property type="entry name" value="Nicotinate/Quinolinate PRTase N-terminal domain-like"/>
    <property type="match status" value="1"/>
</dbReference>
<dbReference type="InterPro" id="IPR013785">
    <property type="entry name" value="Aldolase_TIM"/>
</dbReference>
<dbReference type="PIRSF" id="PIRSF000484">
    <property type="entry name" value="NAPRT"/>
    <property type="match status" value="1"/>
</dbReference>
<dbReference type="Gene3D" id="3.20.20.70">
    <property type="entry name" value="Aldolase class I"/>
    <property type="match status" value="1"/>
</dbReference>
<evidence type="ECO:0000256" key="1">
    <source>
        <dbReference type="ARBA" id="ARBA00004952"/>
    </source>
</evidence>
<evidence type="ECO:0000256" key="4">
    <source>
        <dbReference type="ARBA" id="ARBA00022598"/>
    </source>
</evidence>
<accession>A0ABS5HGD6</accession>
<dbReference type="InterPro" id="IPR007229">
    <property type="entry name" value="Nic_PRibTrfase-Fam"/>
</dbReference>
<dbReference type="GO" id="GO:0004516">
    <property type="term" value="F:nicotinate phosphoribosyltransferase activity"/>
    <property type="evidence" value="ECO:0007669"/>
    <property type="project" value="UniProtKB-EC"/>
</dbReference>
<evidence type="ECO:0000259" key="7">
    <source>
        <dbReference type="Pfam" id="PF02749"/>
    </source>
</evidence>
<proteinExistence type="predicted"/>
<feature type="domain" description="Quinolinate phosphoribosyl transferase N-terminal" evidence="7">
    <location>
        <begin position="49"/>
        <end position="124"/>
    </location>
</feature>
<keyword evidence="9" id="KW-1185">Reference proteome</keyword>
<comment type="pathway">
    <text evidence="1">Cofactor biosynthesis; NAD(+) biosynthesis; nicotinate D-ribonucleotide from nicotinate: step 1/1.</text>
</comment>
<dbReference type="SUPFAM" id="SSF51690">
    <property type="entry name" value="Nicotinate/Quinolinate PRTase C-terminal domain-like"/>
    <property type="match status" value="1"/>
</dbReference>
<comment type="caution">
    <text evidence="8">The sequence shown here is derived from an EMBL/GenBank/DDBJ whole genome shotgun (WGS) entry which is preliminary data.</text>
</comment>
<evidence type="ECO:0000313" key="9">
    <source>
        <dbReference type="Proteomes" id="UP000682951"/>
    </source>
</evidence>